<keyword evidence="4 7" id="KW-0812">Transmembrane</keyword>
<dbReference type="OrthoDB" id="3521657at2"/>
<dbReference type="PANTHER" id="PTHR43744:SF12">
    <property type="entry name" value="ABC TRANSPORTER PERMEASE PROTEIN MG189-RELATED"/>
    <property type="match status" value="1"/>
</dbReference>
<dbReference type="CDD" id="cd06261">
    <property type="entry name" value="TM_PBP2"/>
    <property type="match status" value="1"/>
</dbReference>
<dbReference type="SUPFAM" id="SSF161098">
    <property type="entry name" value="MetI-like"/>
    <property type="match status" value="1"/>
</dbReference>
<evidence type="ECO:0000256" key="6">
    <source>
        <dbReference type="ARBA" id="ARBA00023136"/>
    </source>
</evidence>
<evidence type="ECO:0000313" key="9">
    <source>
        <dbReference type="EMBL" id="OLF07023.1"/>
    </source>
</evidence>
<feature type="transmembrane region" description="Helical" evidence="7">
    <location>
        <begin position="12"/>
        <end position="33"/>
    </location>
</feature>
<evidence type="ECO:0000256" key="2">
    <source>
        <dbReference type="ARBA" id="ARBA00022448"/>
    </source>
</evidence>
<keyword evidence="5 7" id="KW-1133">Transmembrane helix</keyword>
<dbReference type="InterPro" id="IPR000515">
    <property type="entry name" value="MetI-like"/>
</dbReference>
<dbReference type="InterPro" id="IPR035906">
    <property type="entry name" value="MetI-like_sf"/>
</dbReference>
<evidence type="ECO:0000256" key="7">
    <source>
        <dbReference type="RuleBase" id="RU363032"/>
    </source>
</evidence>
<gene>
    <name evidence="9" type="ORF">BLA60_29675</name>
</gene>
<sequence>MRASKPRLLRLGAGELVMVLVALAFAFPAYVFLNVSLKDPQEASASPLALPSSVSLDNYVEAWRRAELGGAMMSSVVVAVISVALLVLLGSFAAYVLARRATRLSFGLFVLFLLGLMIPTQLGMVPLYQLMHDAGMLRTWTSLIIAQVGQQLPLTVFLYAGLTRALPREYEEAAYVDGAGPLTAFRRVVFPMLRPITGTVIVLSGINIWNEFLLPLLYTGGSAQQTLPAAVYSFRGEYTTEWGLLFAGMMISILPVLVGYFLLQKRMMRGFASGLKG</sequence>
<feature type="transmembrane region" description="Helical" evidence="7">
    <location>
        <begin position="140"/>
        <end position="162"/>
    </location>
</feature>
<feature type="domain" description="ABC transmembrane type-1" evidence="8">
    <location>
        <begin position="72"/>
        <end position="263"/>
    </location>
</feature>
<dbReference type="GO" id="GO:0005886">
    <property type="term" value="C:plasma membrane"/>
    <property type="evidence" value="ECO:0007669"/>
    <property type="project" value="UniProtKB-SubCell"/>
</dbReference>
<dbReference type="Proteomes" id="UP000185696">
    <property type="component" value="Unassembled WGS sequence"/>
</dbReference>
<comment type="subcellular location">
    <subcellularLocation>
        <location evidence="1 7">Cell membrane</location>
        <topology evidence="1 7">Multi-pass membrane protein</topology>
    </subcellularLocation>
</comment>
<dbReference type="RefSeq" id="WP_075136324.1">
    <property type="nucleotide sequence ID" value="NZ_MSIF01000018.1"/>
</dbReference>
<dbReference type="PROSITE" id="PS50928">
    <property type="entry name" value="ABC_TM1"/>
    <property type="match status" value="1"/>
</dbReference>
<accession>A0A7Z0WHS7</accession>
<name>A0A7Z0WHS7_9PSEU</name>
<feature type="transmembrane region" description="Helical" evidence="7">
    <location>
        <begin position="196"/>
        <end position="218"/>
    </location>
</feature>
<feature type="transmembrane region" description="Helical" evidence="7">
    <location>
        <begin position="104"/>
        <end position="128"/>
    </location>
</feature>
<keyword evidence="6 7" id="KW-0472">Membrane</keyword>
<dbReference type="Gene3D" id="1.10.3720.10">
    <property type="entry name" value="MetI-like"/>
    <property type="match status" value="1"/>
</dbReference>
<dbReference type="GO" id="GO:0055085">
    <property type="term" value="P:transmembrane transport"/>
    <property type="evidence" value="ECO:0007669"/>
    <property type="project" value="InterPro"/>
</dbReference>
<organism evidence="9 10">
    <name type="scientific">Actinophytocola xinjiangensis</name>
    <dbReference type="NCBI Taxonomy" id="485602"/>
    <lineage>
        <taxon>Bacteria</taxon>
        <taxon>Bacillati</taxon>
        <taxon>Actinomycetota</taxon>
        <taxon>Actinomycetes</taxon>
        <taxon>Pseudonocardiales</taxon>
        <taxon>Pseudonocardiaceae</taxon>
    </lineage>
</organism>
<protein>
    <submittedName>
        <fullName evidence="9">Sugar ABC transporter permease</fullName>
    </submittedName>
</protein>
<evidence type="ECO:0000256" key="1">
    <source>
        <dbReference type="ARBA" id="ARBA00004651"/>
    </source>
</evidence>
<comment type="similarity">
    <text evidence="7">Belongs to the binding-protein-dependent transport system permease family.</text>
</comment>
<feature type="transmembrane region" description="Helical" evidence="7">
    <location>
        <begin position="242"/>
        <end position="263"/>
    </location>
</feature>
<dbReference type="PANTHER" id="PTHR43744">
    <property type="entry name" value="ABC TRANSPORTER PERMEASE PROTEIN MG189-RELATED-RELATED"/>
    <property type="match status" value="1"/>
</dbReference>
<evidence type="ECO:0000256" key="4">
    <source>
        <dbReference type="ARBA" id="ARBA00022692"/>
    </source>
</evidence>
<dbReference type="EMBL" id="MSIF01000018">
    <property type="protein sequence ID" value="OLF07023.1"/>
    <property type="molecule type" value="Genomic_DNA"/>
</dbReference>
<evidence type="ECO:0000313" key="10">
    <source>
        <dbReference type="Proteomes" id="UP000185696"/>
    </source>
</evidence>
<keyword evidence="3" id="KW-1003">Cell membrane</keyword>
<dbReference type="Pfam" id="PF00528">
    <property type="entry name" value="BPD_transp_1"/>
    <property type="match status" value="1"/>
</dbReference>
<feature type="transmembrane region" description="Helical" evidence="7">
    <location>
        <begin position="71"/>
        <end position="97"/>
    </location>
</feature>
<keyword evidence="2 7" id="KW-0813">Transport</keyword>
<dbReference type="AlphaFoldDB" id="A0A7Z0WHS7"/>
<comment type="caution">
    <text evidence="9">The sequence shown here is derived from an EMBL/GenBank/DDBJ whole genome shotgun (WGS) entry which is preliminary data.</text>
</comment>
<keyword evidence="10" id="KW-1185">Reference proteome</keyword>
<evidence type="ECO:0000259" key="8">
    <source>
        <dbReference type="PROSITE" id="PS50928"/>
    </source>
</evidence>
<evidence type="ECO:0000256" key="5">
    <source>
        <dbReference type="ARBA" id="ARBA00022989"/>
    </source>
</evidence>
<evidence type="ECO:0000256" key="3">
    <source>
        <dbReference type="ARBA" id="ARBA00022475"/>
    </source>
</evidence>
<reference evidence="9 10" key="1">
    <citation type="submission" date="2016-12" db="EMBL/GenBank/DDBJ databases">
        <title>The draft genome sequence of Actinophytocola xinjiangensis.</title>
        <authorList>
            <person name="Wang W."/>
            <person name="Yuan L."/>
        </authorList>
    </citation>
    <scope>NUCLEOTIDE SEQUENCE [LARGE SCALE GENOMIC DNA]</scope>
    <source>
        <strain evidence="9 10">CGMCC 4.4663</strain>
    </source>
</reference>
<proteinExistence type="inferred from homology"/>